<organism evidence="4 5">
    <name type="scientific">Cesiribacter andamanensis AMV16</name>
    <dbReference type="NCBI Taxonomy" id="1279009"/>
    <lineage>
        <taxon>Bacteria</taxon>
        <taxon>Pseudomonadati</taxon>
        <taxon>Bacteroidota</taxon>
        <taxon>Cytophagia</taxon>
        <taxon>Cytophagales</taxon>
        <taxon>Cesiribacteraceae</taxon>
        <taxon>Cesiribacter</taxon>
    </lineage>
</organism>
<dbReference type="STRING" id="1279009.ADICEAN_01743"/>
<evidence type="ECO:0000259" key="3">
    <source>
        <dbReference type="SMART" id="SM01217"/>
    </source>
</evidence>
<dbReference type="SMART" id="SM01217">
    <property type="entry name" value="Fn3_like"/>
    <property type="match status" value="1"/>
</dbReference>
<dbReference type="InterPro" id="IPR013783">
    <property type="entry name" value="Ig-like_fold"/>
</dbReference>
<dbReference type="PANTHER" id="PTHR42715">
    <property type="entry name" value="BETA-GLUCOSIDASE"/>
    <property type="match status" value="1"/>
</dbReference>
<keyword evidence="4" id="KW-0326">Glycosidase</keyword>
<dbReference type="InterPro" id="IPR026891">
    <property type="entry name" value="Fn3-like"/>
</dbReference>
<reference evidence="4 5" key="1">
    <citation type="journal article" date="2013" name="Genome Announc.">
        <title>Draft Genome Sequence of Cesiribacter andamanensis Strain AMV16T, Isolated from a Soil Sample from a Mud Volcano in the Andaman Islands, India.</title>
        <authorList>
            <person name="Shivaji S."/>
            <person name="Ara S."/>
            <person name="Begum Z."/>
            <person name="Srinivas T.N."/>
            <person name="Singh A."/>
            <person name="Kumar Pinnaka A."/>
        </authorList>
    </citation>
    <scope>NUCLEOTIDE SEQUENCE [LARGE SCALE GENOMIC DNA]</scope>
    <source>
        <strain evidence="4 5">AMV16</strain>
    </source>
</reference>
<proteinExistence type="inferred from homology"/>
<evidence type="ECO:0000313" key="4">
    <source>
        <dbReference type="EMBL" id="EMR03084.1"/>
    </source>
</evidence>
<dbReference type="FunFam" id="2.60.40.10:FF:000495">
    <property type="entry name" value="Periplasmic beta-glucosidase"/>
    <property type="match status" value="1"/>
</dbReference>
<dbReference type="SUPFAM" id="SSF52279">
    <property type="entry name" value="Beta-D-glucan exohydrolase, C-terminal domain"/>
    <property type="match status" value="1"/>
</dbReference>
<evidence type="ECO:0000256" key="1">
    <source>
        <dbReference type="ARBA" id="ARBA00005336"/>
    </source>
</evidence>
<protein>
    <submittedName>
        <fullName evidence="4">Periplasmic beta-glucosidase</fullName>
        <ecNumber evidence="4">3.2.1.21</ecNumber>
    </submittedName>
</protein>
<dbReference type="EC" id="3.2.1.21" evidence="4"/>
<gene>
    <name evidence="4" type="primary">bglX_2</name>
    <name evidence="4" type="ORF">ADICEAN_01743</name>
</gene>
<evidence type="ECO:0000256" key="2">
    <source>
        <dbReference type="ARBA" id="ARBA00022801"/>
    </source>
</evidence>
<comment type="caution">
    <text evidence="4">The sequence shown here is derived from an EMBL/GenBank/DDBJ whole genome shotgun (WGS) entry which is preliminary data.</text>
</comment>
<dbReference type="Gene3D" id="3.40.50.1700">
    <property type="entry name" value="Glycoside hydrolase family 3 C-terminal domain"/>
    <property type="match status" value="1"/>
</dbReference>
<keyword evidence="2 4" id="KW-0378">Hydrolase</keyword>
<dbReference type="Proteomes" id="UP000011910">
    <property type="component" value="Unassembled WGS sequence"/>
</dbReference>
<comment type="similarity">
    <text evidence="1">Belongs to the glycosyl hydrolase 3 family.</text>
</comment>
<sequence length="153" mass="17333">MKNTGRPFLAEQKYTSKYLDAPNEPLYPFGWGLSYTTFRYDNLRVSQPSMGPNGRITIRATITNTGQRAGEEVVQLYVRDLVGSVTRPVKELKGFRKILLLPGESREVDFTLSPRDLAFYTRDMSFKAEPGEFMVWIGPNSAEGLEGRFTLTP</sequence>
<dbReference type="GO" id="GO:0005975">
    <property type="term" value="P:carbohydrate metabolic process"/>
    <property type="evidence" value="ECO:0007669"/>
    <property type="project" value="InterPro"/>
</dbReference>
<dbReference type="PANTHER" id="PTHR42715:SF10">
    <property type="entry name" value="BETA-GLUCOSIDASE"/>
    <property type="match status" value="1"/>
</dbReference>
<dbReference type="InterPro" id="IPR050288">
    <property type="entry name" value="Cellulose_deg_GH3"/>
</dbReference>
<evidence type="ECO:0000313" key="5">
    <source>
        <dbReference type="Proteomes" id="UP000011910"/>
    </source>
</evidence>
<dbReference type="Pfam" id="PF14310">
    <property type="entry name" value="Fn3-like"/>
    <property type="match status" value="1"/>
</dbReference>
<keyword evidence="5" id="KW-1185">Reference proteome</keyword>
<feature type="domain" description="Fibronectin type III-like" evidence="3">
    <location>
        <begin position="72"/>
        <end position="141"/>
    </location>
</feature>
<name>M7NXC5_9BACT</name>
<dbReference type="Gene3D" id="2.60.40.10">
    <property type="entry name" value="Immunoglobulins"/>
    <property type="match status" value="1"/>
</dbReference>
<dbReference type="PATRIC" id="fig|1279009.4.peg.1772"/>
<dbReference type="GO" id="GO:0008422">
    <property type="term" value="F:beta-glucosidase activity"/>
    <property type="evidence" value="ECO:0007669"/>
    <property type="project" value="UniProtKB-EC"/>
</dbReference>
<dbReference type="eggNOG" id="COG1361">
    <property type="taxonomic scope" value="Bacteria"/>
</dbReference>
<dbReference type="AlphaFoldDB" id="M7NXC5"/>
<dbReference type="EMBL" id="AODQ01000035">
    <property type="protein sequence ID" value="EMR03084.1"/>
    <property type="molecule type" value="Genomic_DNA"/>
</dbReference>
<accession>M7NXC5</accession>
<dbReference type="InterPro" id="IPR036881">
    <property type="entry name" value="Glyco_hydro_3_C_sf"/>
</dbReference>